<evidence type="ECO:0000313" key="2">
    <source>
        <dbReference type="EMBL" id="THH26713.1"/>
    </source>
</evidence>
<reference evidence="2 3" key="1">
    <citation type="submission" date="2019-02" db="EMBL/GenBank/DDBJ databases">
        <title>Genome sequencing of the rare red list fungi Antrodiella citrinella (Flaviporus citrinellus).</title>
        <authorList>
            <person name="Buettner E."/>
            <person name="Kellner H."/>
        </authorList>
    </citation>
    <scope>NUCLEOTIDE SEQUENCE [LARGE SCALE GENOMIC DNA]</scope>
    <source>
        <strain evidence="2 3">DSM 108506</strain>
    </source>
</reference>
<name>A0A4V3XHU8_9APHY</name>
<dbReference type="CDD" id="cd03139">
    <property type="entry name" value="GATase1_PfpI_2"/>
    <property type="match status" value="1"/>
</dbReference>
<dbReference type="PANTHER" id="PTHR43130:SF15">
    <property type="entry name" value="THIJ_PFPI FAMILY PROTEIN (AFU_ORTHOLOGUE AFUA_5G14240)"/>
    <property type="match status" value="1"/>
</dbReference>
<dbReference type="Pfam" id="PF01965">
    <property type="entry name" value="DJ-1_PfpI"/>
    <property type="match status" value="1"/>
</dbReference>
<keyword evidence="3" id="KW-1185">Reference proteome</keyword>
<evidence type="ECO:0000313" key="3">
    <source>
        <dbReference type="Proteomes" id="UP000308730"/>
    </source>
</evidence>
<sequence>MSESVQVLKLAVCLFDDVALLDFTGALEQFGFLVPHIALDPKSPFYIASKFAIDPIYLGPTEAPVRPATGPHLVPTRTYGSVQNGEQFDLILVPGGIGSFPDAVPQSLISFLKRQAPGAKYVLSVCTGSWVLAQAGLLQGKRATTNKASFSMIKNATEGQGIAWVPKARWVVDGNYWTSSGVTAGADMGNAFLVHLVGDEATKKIRGVVEISVRDEGDDDFAAFYGLV</sequence>
<accession>A0A4V3XHU8</accession>
<organism evidence="2 3">
    <name type="scientific">Antrodiella citrinella</name>
    <dbReference type="NCBI Taxonomy" id="2447956"/>
    <lineage>
        <taxon>Eukaryota</taxon>
        <taxon>Fungi</taxon>
        <taxon>Dikarya</taxon>
        <taxon>Basidiomycota</taxon>
        <taxon>Agaricomycotina</taxon>
        <taxon>Agaricomycetes</taxon>
        <taxon>Polyporales</taxon>
        <taxon>Steccherinaceae</taxon>
        <taxon>Antrodiella</taxon>
    </lineage>
</organism>
<dbReference type="InterPro" id="IPR002818">
    <property type="entry name" value="DJ-1/PfpI"/>
</dbReference>
<feature type="domain" description="DJ-1/PfpI" evidence="1">
    <location>
        <begin position="51"/>
        <end position="193"/>
    </location>
</feature>
<dbReference type="InterPro" id="IPR052158">
    <property type="entry name" value="INH-QAR"/>
</dbReference>
<dbReference type="PANTHER" id="PTHR43130">
    <property type="entry name" value="ARAC-FAMILY TRANSCRIPTIONAL REGULATOR"/>
    <property type="match status" value="1"/>
</dbReference>
<comment type="caution">
    <text evidence="2">The sequence shown here is derived from an EMBL/GenBank/DDBJ whole genome shotgun (WGS) entry which is preliminary data.</text>
</comment>
<proteinExistence type="predicted"/>
<dbReference type="OrthoDB" id="543156at2759"/>
<dbReference type="Proteomes" id="UP000308730">
    <property type="component" value="Unassembled WGS sequence"/>
</dbReference>
<gene>
    <name evidence="2" type="ORF">EUX98_g7477</name>
</gene>
<dbReference type="EMBL" id="SGPM01000318">
    <property type="protein sequence ID" value="THH26713.1"/>
    <property type="molecule type" value="Genomic_DNA"/>
</dbReference>
<dbReference type="AlphaFoldDB" id="A0A4V3XHU8"/>
<protein>
    <recommendedName>
        <fullName evidence="1">DJ-1/PfpI domain-containing protein</fullName>
    </recommendedName>
</protein>
<dbReference type="InterPro" id="IPR029062">
    <property type="entry name" value="Class_I_gatase-like"/>
</dbReference>
<dbReference type="Gene3D" id="3.40.50.880">
    <property type="match status" value="1"/>
</dbReference>
<dbReference type="SUPFAM" id="SSF52317">
    <property type="entry name" value="Class I glutamine amidotransferase-like"/>
    <property type="match status" value="1"/>
</dbReference>
<evidence type="ECO:0000259" key="1">
    <source>
        <dbReference type="Pfam" id="PF01965"/>
    </source>
</evidence>